<dbReference type="Gene3D" id="3.40.140.20">
    <property type="match status" value="2"/>
</dbReference>
<comment type="pathway">
    <text evidence="1 8">Purine metabolism; IMP biosynthesis via de novo pathway; IMP from 5-formamido-1-(5-phospho-D-ribosyl)imidazole-4-carboxamide: step 1/1.</text>
</comment>
<comment type="pathway">
    <text evidence="2 8">Purine metabolism; IMP biosynthesis via de novo pathway; 5-formamido-1-(5-phospho-D-ribosyl)imidazole-4-carboxamide from 5-amino-1-(5-phospho-D-ribosyl)imidazole-4-carboxamide (10-formyl THF route): step 1/1.</text>
</comment>
<keyword evidence="5 8" id="KW-0658">Purine biosynthesis</keyword>
<feature type="domain" description="MGS-like" evidence="9">
    <location>
        <begin position="1"/>
        <end position="136"/>
    </location>
</feature>
<gene>
    <name evidence="8 10" type="primary">purH</name>
    <name evidence="10" type="ORF">ACFORL_00595</name>
</gene>
<comment type="catalytic activity">
    <reaction evidence="8">
        <text>IMP + H2O = 5-formamido-1-(5-phospho-D-ribosyl)imidazole-4-carboxamide</text>
        <dbReference type="Rhea" id="RHEA:18445"/>
        <dbReference type="ChEBI" id="CHEBI:15377"/>
        <dbReference type="ChEBI" id="CHEBI:58053"/>
        <dbReference type="ChEBI" id="CHEBI:58467"/>
        <dbReference type="EC" id="3.5.4.10"/>
    </reaction>
</comment>
<dbReference type="CDD" id="cd01421">
    <property type="entry name" value="IMPCH"/>
    <property type="match status" value="1"/>
</dbReference>
<dbReference type="Gene3D" id="3.40.50.1380">
    <property type="entry name" value="Methylglyoxal synthase-like domain"/>
    <property type="match status" value="1"/>
</dbReference>
<dbReference type="GO" id="GO:0004643">
    <property type="term" value="F:phosphoribosylaminoimidazolecarboxamide formyltransferase activity"/>
    <property type="evidence" value="ECO:0007669"/>
    <property type="project" value="UniProtKB-EC"/>
</dbReference>
<comment type="similarity">
    <text evidence="3 8">Belongs to the PurH family.</text>
</comment>
<keyword evidence="6 8" id="KW-0378">Hydrolase</keyword>
<dbReference type="Pfam" id="PF02142">
    <property type="entry name" value="MGS"/>
    <property type="match status" value="1"/>
</dbReference>
<dbReference type="EMBL" id="JBHSAB010000001">
    <property type="protein sequence ID" value="MFC3907575.1"/>
    <property type="molecule type" value="Genomic_DNA"/>
</dbReference>
<dbReference type="SMART" id="SM00798">
    <property type="entry name" value="AICARFT_IMPCHas"/>
    <property type="match status" value="1"/>
</dbReference>
<name>A0ABV8CBB5_9GAMM</name>
<evidence type="ECO:0000259" key="9">
    <source>
        <dbReference type="PROSITE" id="PS51855"/>
    </source>
</evidence>
<proteinExistence type="inferred from homology"/>
<organism evidence="10 11">
    <name type="scientific">Legionella dresdenensis</name>
    <dbReference type="NCBI Taxonomy" id="450200"/>
    <lineage>
        <taxon>Bacteria</taxon>
        <taxon>Pseudomonadati</taxon>
        <taxon>Pseudomonadota</taxon>
        <taxon>Gammaproteobacteria</taxon>
        <taxon>Legionellales</taxon>
        <taxon>Legionellaceae</taxon>
        <taxon>Legionella</taxon>
    </lineage>
</organism>
<dbReference type="SUPFAM" id="SSF53927">
    <property type="entry name" value="Cytidine deaminase-like"/>
    <property type="match status" value="1"/>
</dbReference>
<protein>
    <recommendedName>
        <fullName evidence="8">Bifunctional purine biosynthesis protein PurH</fullName>
    </recommendedName>
    <domain>
        <recommendedName>
            <fullName evidence="8">Phosphoribosylaminoimidazolecarboxamide formyltransferase</fullName>
            <ecNumber evidence="8">2.1.2.3</ecNumber>
        </recommendedName>
        <alternativeName>
            <fullName evidence="8">AICAR transformylase</fullName>
        </alternativeName>
    </domain>
    <domain>
        <recommendedName>
            <fullName evidence="8">IMP cyclohydrolase</fullName>
            <ecNumber evidence="8">3.5.4.10</ecNumber>
        </recommendedName>
        <alternativeName>
            <fullName evidence="8">ATIC</fullName>
        </alternativeName>
        <alternativeName>
            <fullName evidence="8">IMP synthase</fullName>
        </alternativeName>
        <alternativeName>
            <fullName evidence="8">Inosinicase</fullName>
        </alternativeName>
    </domain>
</protein>
<dbReference type="PIRSF" id="PIRSF000414">
    <property type="entry name" value="AICARFT_IMPCHas"/>
    <property type="match status" value="1"/>
</dbReference>
<keyword evidence="7 8" id="KW-0511">Multifunctional enzyme</keyword>
<evidence type="ECO:0000256" key="7">
    <source>
        <dbReference type="ARBA" id="ARBA00023268"/>
    </source>
</evidence>
<dbReference type="HAMAP" id="MF_00139">
    <property type="entry name" value="PurH"/>
    <property type="match status" value="1"/>
</dbReference>
<dbReference type="SMART" id="SM00851">
    <property type="entry name" value="MGS"/>
    <property type="match status" value="1"/>
</dbReference>
<dbReference type="InterPro" id="IPR036914">
    <property type="entry name" value="MGS-like_dom_sf"/>
</dbReference>
<dbReference type="EC" id="2.1.2.3" evidence="8"/>
<dbReference type="EC" id="3.5.4.10" evidence="8"/>
<dbReference type="SUPFAM" id="SSF52335">
    <property type="entry name" value="Methylglyoxal synthase-like"/>
    <property type="match status" value="1"/>
</dbReference>
<evidence type="ECO:0000256" key="1">
    <source>
        <dbReference type="ARBA" id="ARBA00004844"/>
    </source>
</evidence>
<dbReference type="InterPro" id="IPR002695">
    <property type="entry name" value="PurH-like"/>
</dbReference>
<sequence>MKQALLSVSDKSDSFLAMARQLIACGIDLLASDGTAAFLTAHQLPVIAISDYLDFEPILDGRVKTLHPKLYGGILADMARQDHQNDLLNYQIKAIEFVVIDLYPFEKKAGIENIDIGGVSLIRAAAKNYQFCTVICDTQDYAALAGELKTENGKTTLKFRKTCAAKAFARTSVYDQAISGWLSDPVTTLPLNRTLAFQYGENPHQQGGFYNYMGQIPAINQIHGQALTYNNILDIDAGVNIVSEFTTSAAAVIKHNIPCGAALGSSSYEAIEKAWRADPKSAFGGVVVLNQPVDSAVADFLANYFIEVIAAPQFSHDAIAILSARKKLRLVCYAKNNNSGTEIKSVLNGFVIQERNNFIMGEKNLRRVTQNNVNSVHLPDLIFAFQLVKHVKSNAIVVAGQEQSIAICAGQTSRVDAVAIALNKLSGQLLANAVLASDGFFPFADSIELIARAGIKTIIQPGGSIRDQEVIEACNNLGISMFFTDVRLFKH</sequence>
<dbReference type="PROSITE" id="PS51855">
    <property type="entry name" value="MGS"/>
    <property type="match status" value="1"/>
</dbReference>
<accession>A0ABV8CBB5</accession>
<evidence type="ECO:0000256" key="5">
    <source>
        <dbReference type="ARBA" id="ARBA00022755"/>
    </source>
</evidence>
<dbReference type="GO" id="GO:0003937">
    <property type="term" value="F:IMP cyclohydrolase activity"/>
    <property type="evidence" value="ECO:0007669"/>
    <property type="project" value="UniProtKB-EC"/>
</dbReference>
<dbReference type="InterPro" id="IPR024051">
    <property type="entry name" value="AICAR_Tfase_dup_dom_sf"/>
</dbReference>
<dbReference type="NCBIfam" id="NF002049">
    <property type="entry name" value="PRK00881.1"/>
    <property type="match status" value="1"/>
</dbReference>
<evidence type="ECO:0000256" key="8">
    <source>
        <dbReference type="HAMAP-Rule" id="MF_00139"/>
    </source>
</evidence>
<keyword evidence="4 8" id="KW-0808">Transferase</keyword>
<evidence type="ECO:0000256" key="3">
    <source>
        <dbReference type="ARBA" id="ARBA00007667"/>
    </source>
</evidence>
<dbReference type="InterPro" id="IPR011607">
    <property type="entry name" value="MGS-like_dom"/>
</dbReference>
<dbReference type="PANTHER" id="PTHR11692">
    <property type="entry name" value="BIFUNCTIONAL PURINE BIOSYNTHESIS PROTEIN PURH"/>
    <property type="match status" value="1"/>
</dbReference>
<comment type="caution">
    <text evidence="10">The sequence shown here is derived from an EMBL/GenBank/DDBJ whole genome shotgun (WGS) entry which is preliminary data.</text>
</comment>
<comment type="domain">
    <text evidence="8">The IMP cyclohydrolase activity resides in the N-terminal region.</text>
</comment>
<comment type="catalytic activity">
    <reaction evidence="8">
        <text>(6R)-10-formyltetrahydrofolate + 5-amino-1-(5-phospho-beta-D-ribosyl)imidazole-4-carboxamide = 5-formamido-1-(5-phospho-D-ribosyl)imidazole-4-carboxamide + (6S)-5,6,7,8-tetrahydrofolate</text>
        <dbReference type="Rhea" id="RHEA:22192"/>
        <dbReference type="ChEBI" id="CHEBI:57453"/>
        <dbReference type="ChEBI" id="CHEBI:58467"/>
        <dbReference type="ChEBI" id="CHEBI:58475"/>
        <dbReference type="ChEBI" id="CHEBI:195366"/>
        <dbReference type="EC" id="2.1.2.3"/>
    </reaction>
</comment>
<evidence type="ECO:0000313" key="10">
    <source>
        <dbReference type="EMBL" id="MFC3907575.1"/>
    </source>
</evidence>
<dbReference type="PANTHER" id="PTHR11692:SF0">
    <property type="entry name" value="BIFUNCTIONAL PURINE BIOSYNTHESIS PROTEIN ATIC"/>
    <property type="match status" value="1"/>
</dbReference>
<evidence type="ECO:0000256" key="4">
    <source>
        <dbReference type="ARBA" id="ARBA00022679"/>
    </source>
</evidence>
<evidence type="ECO:0000256" key="2">
    <source>
        <dbReference type="ARBA" id="ARBA00004954"/>
    </source>
</evidence>
<dbReference type="RefSeq" id="WP_382340069.1">
    <property type="nucleotide sequence ID" value="NZ_JBHSAB010000001.1"/>
</dbReference>
<keyword evidence="11" id="KW-1185">Reference proteome</keyword>
<evidence type="ECO:0000256" key="6">
    <source>
        <dbReference type="ARBA" id="ARBA00022801"/>
    </source>
</evidence>
<evidence type="ECO:0000313" key="11">
    <source>
        <dbReference type="Proteomes" id="UP001595758"/>
    </source>
</evidence>
<reference evidence="11" key="1">
    <citation type="journal article" date="2019" name="Int. J. Syst. Evol. Microbiol.">
        <title>The Global Catalogue of Microorganisms (GCM) 10K type strain sequencing project: providing services to taxonomists for standard genome sequencing and annotation.</title>
        <authorList>
            <consortium name="The Broad Institute Genomics Platform"/>
            <consortium name="The Broad Institute Genome Sequencing Center for Infectious Disease"/>
            <person name="Wu L."/>
            <person name="Ma J."/>
        </authorList>
    </citation>
    <scope>NUCLEOTIDE SEQUENCE [LARGE SCALE GENOMIC DNA]</scope>
    <source>
        <strain evidence="11">CCUG 59858</strain>
    </source>
</reference>
<dbReference type="InterPro" id="IPR016193">
    <property type="entry name" value="Cytidine_deaminase-like"/>
</dbReference>
<dbReference type="Pfam" id="PF01808">
    <property type="entry name" value="AICARFT_IMPCHas"/>
    <property type="match status" value="1"/>
</dbReference>
<dbReference type="Proteomes" id="UP001595758">
    <property type="component" value="Unassembled WGS sequence"/>
</dbReference>